<dbReference type="OrthoDB" id="9782299at2"/>
<keyword evidence="2" id="KW-0238">DNA-binding</keyword>
<dbReference type="RefSeq" id="WP_117321123.1">
    <property type="nucleotide sequence ID" value="NZ_QVTD01000003.1"/>
</dbReference>
<dbReference type="PANTHER" id="PTHR43537:SF24">
    <property type="entry name" value="GLUCONATE OPERON TRANSCRIPTIONAL REPRESSOR"/>
    <property type="match status" value="1"/>
</dbReference>
<dbReference type="EMBL" id="QVTD01000003">
    <property type="protein sequence ID" value="RFU64947.1"/>
    <property type="molecule type" value="Genomic_DNA"/>
</dbReference>
<organism evidence="5 6">
    <name type="scientific">Peribacillus glennii</name>
    <dbReference type="NCBI Taxonomy" id="2303991"/>
    <lineage>
        <taxon>Bacteria</taxon>
        <taxon>Bacillati</taxon>
        <taxon>Bacillota</taxon>
        <taxon>Bacilli</taxon>
        <taxon>Bacillales</taxon>
        <taxon>Bacillaceae</taxon>
        <taxon>Peribacillus</taxon>
    </lineage>
</organism>
<dbReference type="Gene3D" id="1.20.120.530">
    <property type="entry name" value="GntR ligand-binding domain-like"/>
    <property type="match status" value="1"/>
</dbReference>
<name>A0A372LFC2_9BACI</name>
<sequence length="222" mass="25385">MEEIKLKPIKQLTTQDIVYRQVREAILNGVIGSDEIFTEVQLAGTLNTSRTPVRGALKDLVKEGLLVSIPRKGLTVRKITPEEQDEIFLLRSSIEVEVIKKLLASNISQEQLTVLKTIIQQQEEAMKNDDNIKFIDLDQEFHLALTRLANYTLMEQVLNNLHNLTQLMGLKAVRRIGRMKDVLKEHRQIIKGIEEKDSMSASKYILDHLNNTKETLNDVENS</sequence>
<keyword evidence="3" id="KW-0804">Transcription</keyword>
<dbReference type="GO" id="GO:0003700">
    <property type="term" value="F:DNA-binding transcription factor activity"/>
    <property type="evidence" value="ECO:0007669"/>
    <property type="project" value="InterPro"/>
</dbReference>
<dbReference type="Pfam" id="PF00392">
    <property type="entry name" value="GntR"/>
    <property type="match status" value="1"/>
</dbReference>
<evidence type="ECO:0000259" key="4">
    <source>
        <dbReference type="PROSITE" id="PS50949"/>
    </source>
</evidence>
<dbReference type="Gene3D" id="1.10.10.10">
    <property type="entry name" value="Winged helix-like DNA-binding domain superfamily/Winged helix DNA-binding domain"/>
    <property type="match status" value="1"/>
</dbReference>
<evidence type="ECO:0000256" key="1">
    <source>
        <dbReference type="ARBA" id="ARBA00023015"/>
    </source>
</evidence>
<accession>A0A372LFC2</accession>
<evidence type="ECO:0000313" key="6">
    <source>
        <dbReference type="Proteomes" id="UP000262939"/>
    </source>
</evidence>
<keyword evidence="1" id="KW-0805">Transcription regulation</keyword>
<dbReference type="InterPro" id="IPR036388">
    <property type="entry name" value="WH-like_DNA-bd_sf"/>
</dbReference>
<dbReference type="InterPro" id="IPR000524">
    <property type="entry name" value="Tscrpt_reg_HTH_GntR"/>
</dbReference>
<dbReference type="SUPFAM" id="SSF48008">
    <property type="entry name" value="GntR ligand-binding domain-like"/>
    <property type="match status" value="1"/>
</dbReference>
<dbReference type="GO" id="GO:0003677">
    <property type="term" value="F:DNA binding"/>
    <property type="evidence" value="ECO:0007669"/>
    <property type="project" value="UniProtKB-KW"/>
</dbReference>
<evidence type="ECO:0000256" key="3">
    <source>
        <dbReference type="ARBA" id="ARBA00023163"/>
    </source>
</evidence>
<dbReference type="CDD" id="cd07377">
    <property type="entry name" value="WHTH_GntR"/>
    <property type="match status" value="1"/>
</dbReference>
<dbReference type="AlphaFoldDB" id="A0A372LFC2"/>
<gene>
    <name evidence="5" type="ORF">D0466_03265</name>
</gene>
<dbReference type="InterPro" id="IPR008920">
    <property type="entry name" value="TF_FadR/GntR_C"/>
</dbReference>
<dbReference type="SMART" id="SM00345">
    <property type="entry name" value="HTH_GNTR"/>
    <property type="match status" value="1"/>
</dbReference>
<dbReference type="PANTHER" id="PTHR43537">
    <property type="entry name" value="TRANSCRIPTIONAL REGULATOR, GNTR FAMILY"/>
    <property type="match status" value="1"/>
</dbReference>
<keyword evidence="6" id="KW-1185">Reference proteome</keyword>
<dbReference type="SMART" id="SM00895">
    <property type="entry name" value="FCD"/>
    <property type="match status" value="1"/>
</dbReference>
<dbReference type="SUPFAM" id="SSF46785">
    <property type="entry name" value="Winged helix' DNA-binding domain"/>
    <property type="match status" value="1"/>
</dbReference>
<proteinExistence type="predicted"/>
<dbReference type="InterPro" id="IPR036390">
    <property type="entry name" value="WH_DNA-bd_sf"/>
</dbReference>
<dbReference type="Pfam" id="PF07729">
    <property type="entry name" value="FCD"/>
    <property type="match status" value="1"/>
</dbReference>
<evidence type="ECO:0000313" key="5">
    <source>
        <dbReference type="EMBL" id="RFU64947.1"/>
    </source>
</evidence>
<comment type="caution">
    <text evidence="5">The sequence shown here is derived from an EMBL/GenBank/DDBJ whole genome shotgun (WGS) entry which is preliminary data.</text>
</comment>
<dbReference type="Proteomes" id="UP000262939">
    <property type="component" value="Unassembled WGS sequence"/>
</dbReference>
<feature type="domain" description="HTH gntR-type" evidence="4">
    <location>
        <begin position="12"/>
        <end position="79"/>
    </location>
</feature>
<dbReference type="InterPro" id="IPR011711">
    <property type="entry name" value="GntR_C"/>
</dbReference>
<protein>
    <submittedName>
        <fullName evidence="5">GntR family transcriptional regulator</fullName>
    </submittedName>
</protein>
<dbReference type="PROSITE" id="PS50949">
    <property type="entry name" value="HTH_GNTR"/>
    <property type="match status" value="1"/>
</dbReference>
<reference evidence="5 6" key="1">
    <citation type="submission" date="2018-08" db="EMBL/GenBank/DDBJ databases">
        <title>Bacillus chawlae sp. nov., Bacillus glennii sp. nov., and Bacillus saganii sp. nov. Isolated from the Vehicle Assembly Building at Kennedy Space Center where the Viking Spacecraft were Assembled.</title>
        <authorList>
            <person name="Seuylemezian A."/>
            <person name="Vaishampayan P."/>
        </authorList>
    </citation>
    <scope>NUCLEOTIDE SEQUENCE [LARGE SCALE GENOMIC DNA]</scope>
    <source>
        <strain evidence="5 6">V44-8</strain>
    </source>
</reference>
<evidence type="ECO:0000256" key="2">
    <source>
        <dbReference type="ARBA" id="ARBA00023125"/>
    </source>
</evidence>